<dbReference type="GO" id="GO:0006537">
    <property type="term" value="P:glutamate biosynthetic process"/>
    <property type="evidence" value="ECO:0007669"/>
    <property type="project" value="TreeGrafter"/>
</dbReference>
<dbReference type="FunFam" id="3.40.710.10:FF:000005">
    <property type="entry name" value="Glutaminase"/>
    <property type="match status" value="1"/>
</dbReference>
<sequence>MKENANPAGIIGKDALAELIRRYRPYTKQGKVADYIPELAYTNPHALGIAVAGADGSLVHEGDATTRFTLQSISKIITLMVALNDYGPERVFSKVGMEPSVDPFNSIVKLETLDQKKPLNPMINAGAIVIASLLSAGGNPDEGLQRICDTISRIIGRNDIRVDQKVYQSERKTGDRNRALAYFMKSTGVIDADVDVEETLDLYFKACSLEVDCVDLAKIGLFFAMWGKCVQKQDDGTCLTEGIVSPRIAQIVTTIMITSGMYNHSGEFFLKVGLPAKSGVSGGIVAFAPNRYGFGIFGPAIDAAGNSVAGVRMLEDLSRTFGLHLVSPYVEF</sequence>
<comment type="catalytic activity">
    <reaction evidence="5 6">
        <text>L-glutamine + H2O = L-glutamate + NH4(+)</text>
        <dbReference type="Rhea" id="RHEA:15889"/>
        <dbReference type="ChEBI" id="CHEBI:15377"/>
        <dbReference type="ChEBI" id="CHEBI:28938"/>
        <dbReference type="ChEBI" id="CHEBI:29985"/>
        <dbReference type="ChEBI" id="CHEBI:58359"/>
        <dbReference type="EC" id="3.5.1.2"/>
    </reaction>
</comment>
<dbReference type="PANTHER" id="PTHR12544:SF29">
    <property type="entry name" value="GLUTAMINASE"/>
    <property type="match status" value="1"/>
</dbReference>
<keyword evidence="8" id="KW-1185">Reference proteome</keyword>
<accession>A0A5R9FZR1</accession>
<comment type="caution">
    <text evidence="7">The sequence shown here is derived from an EMBL/GenBank/DDBJ whole genome shotgun (WGS) entry which is preliminary data.</text>
</comment>
<evidence type="ECO:0000256" key="5">
    <source>
        <dbReference type="ARBA" id="ARBA00049534"/>
    </source>
</evidence>
<evidence type="ECO:0000256" key="6">
    <source>
        <dbReference type="HAMAP-Rule" id="MF_00313"/>
    </source>
</evidence>
<feature type="binding site" evidence="6">
    <location>
        <position position="124"/>
    </location>
    <ligand>
        <name>substrate</name>
    </ligand>
</feature>
<dbReference type="SUPFAM" id="SSF56601">
    <property type="entry name" value="beta-lactamase/transpeptidase-like"/>
    <property type="match status" value="1"/>
</dbReference>
<dbReference type="OrthoDB" id="9788822at2"/>
<dbReference type="NCBIfam" id="TIGR03814">
    <property type="entry name" value="Gln_ase"/>
    <property type="match status" value="1"/>
</dbReference>
<gene>
    <name evidence="6 7" type="primary">glsA</name>
    <name evidence="7" type="ORF">FE782_31750</name>
</gene>
<keyword evidence="6" id="KW-0007">Acetylation</keyword>
<dbReference type="InterPro" id="IPR012338">
    <property type="entry name" value="Beta-lactam/transpept-like"/>
</dbReference>
<dbReference type="EMBL" id="VCIW01000044">
    <property type="protein sequence ID" value="TLS48239.1"/>
    <property type="molecule type" value="Genomic_DNA"/>
</dbReference>
<evidence type="ECO:0000313" key="8">
    <source>
        <dbReference type="Proteomes" id="UP000309676"/>
    </source>
</evidence>
<evidence type="ECO:0000256" key="2">
    <source>
        <dbReference type="ARBA" id="ARBA00011881"/>
    </source>
</evidence>
<evidence type="ECO:0000313" key="7">
    <source>
        <dbReference type="EMBL" id="TLS48239.1"/>
    </source>
</evidence>
<dbReference type="PANTHER" id="PTHR12544">
    <property type="entry name" value="GLUTAMINASE"/>
    <property type="match status" value="1"/>
</dbReference>
<comment type="similarity">
    <text evidence="1 6">Belongs to the glutaminase family.</text>
</comment>
<feature type="binding site" evidence="6">
    <location>
        <position position="177"/>
    </location>
    <ligand>
        <name>substrate</name>
    </ligand>
</feature>
<dbReference type="GO" id="GO:0006543">
    <property type="term" value="P:L-glutamine catabolic process"/>
    <property type="evidence" value="ECO:0007669"/>
    <property type="project" value="TreeGrafter"/>
</dbReference>
<dbReference type="InterPro" id="IPR015868">
    <property type="entry name" value="Glutaminase"/>
</dbReference>
<dbReference type="Gene3D" id="3.40.710.10">
    <property type="entry name" value="DD-peptidase/beta-lactamase superfamily"/>
    <property type="match status" value="1"/>
</dbReference>
<comment type="subunit">
    <text evidence="2 6">Homotetramer.</text>
</comment>
<evidence type="ECO:0000256" key="4">
    <source>
        <dbReference type="ARBA" id="ARBA00022801"/>
    </source>
</evidence>
<dbReference type="AlphaFoldDB" id="A0A5R9FZR1"/>
<dbReference type="Proteomes" id="UP000309676">
    <property type="component" value="Unassembled WGS sequence"/>
</dbReference>
<dbReference type="HAMAP" id="MF_00313">
    <property type="entry name" value="Glutaminase"/>
    <property type="match status" value="1"/>
</dbReference>
<keyword evidence="4 6" id="KW-0378">Hydrolase</keyword>
<dbReference type="RefSeq" id="WP_138198359.1">
    <property type="nucleotide sequence ID" value="NZ_VCIW01000044.1"/>
</dbReference>
<dbReference type="Pfam" id="PF04960">
    <property type="entry name" value="Glutaminase"/>
    <property type="match status" value="1"/>
</dbReference>
<dbReference type="EC" id="3.5.1.2" evidence="3 6"/>
<protein>
    <recommendedName>
        <fullName evidence="3 6">Glutaminase</fullName>
        <ecNumber evidence="3 6">3.5.1.2</ecNumber>
    </recommendedName>
</protein>
<feature type="binding site" evidence="6">
    <location>
        <position position="280"/>
    </location>
    <ligand>
        <name>substrate</name>
    </ligand>
</feature>
<feature type="binding site" evidence="6">
    <location>
        <position position="203"/>
    </location>
    <ligand>
        <name>substrate</name>
    </ligand>
</feature>
<reference evidence="7 8" key="1">
    <citation type="submission" date="2019-05" db="EMBL/GenBank/DDBJ databases">
        <authorList>
            <person name="Narsing Rao M.P."/>
            <person name="Li W.J."/>
        </authorList>
    </citation>
    <scope>NUCLEOTIDE SEQUENCE [LARGE SCALE GENOMIC DNA]</scope>
    <source>
        <strain evidence="7 8">SYSU_K30003</strain>
    </source>
</reference>
<name>A0A5R9FZR1_9BACL</name>
<feature type="binding site" evidence="6">
    <location>
        <position position="170"/>
    </location>
    <ligand>
        <name>substrate</name>
    </ligand>
</feature>
<feature type="binding site" evidence="6">
    <location>
        <position position="72"/>
    </location>
    <ligand>
        <name>substrate</name>
    </ligand>
</feature>
<proteinExistence type="inferred from homology"/>
<evidence type="ECO:0000256" key="3">
    <source>
        <dbReference type="ARBA" id="ARBA00012918"/>
    </source>
</evidence>
<evidence type="ECO:0000256" key="1">
    <source>
        <dbReference type="ARBA" id="ARBA00011076"/>
    </source>
</evidence>
<dbReference type="GO" id="GO:0004359">
    <property type="term" value="F:glutaminase activity"/>
    <property type="evidence" value="ECO:0007669"/>
    <property type="project" value="UniProtKB-UniRule"/>
</dbReference>
<organism evidence="7 8">
    <name type="scientific">Paenibacillus antri</name>
    <dbReference type="NCBI Taxonomy" id="2582848"/>
    <lineage>
        <taxon>Bacteria</taxon>
        <taxon>Bacillati</taxon>
        <taxon>Bacillota</taxon>
        <taxon>Bacilli</taxon>
        <taxon>Bacillales</taxon>
        <taxon>Paenibacillaceae</taxon>
        <taxon>Paenibacillus</taxon>
    </lineage>
</organism>
<feature type="binding site" evidence="6">
    <location>
        <position position="262"/>
    </location>
    <ligand>
        <name>substrate</name>
    </ligand>
</feature>